<organism evidence="2 3">
    <name type="scientific">Arabidopsis thaliana</name>
    <name type="common">Mouse-ear cress</name>
    <dbReference type="NCBI Taxonomy" id="3702"/>
    <lineage>
        <taxon>Eukaryota</taxon>
        <taxon>Viridiplantae</taxon>
        <taxon>Streptophyta</taxon>
        <taxon>Embryophyta</taxon>
        <taxon>Tracheophyta</taxon>
        <taxon>Spermatophyta</taxon>
        <taxon>Magnoliopsida</taxon>
        <taxon>eudicotyledons</taxon>
        <taxon>Gunneridae</taxon>
        <taxon>Pentapetalae</taxon>
        <taxon>rosids</taxon>
        <taxon>malvids</taxon>
        <taxon>Brassicales</taxon>
        <taxon>Brassicaceae</taxon>
        <taxon>Camelineae</taxon>
        <taxon>Arabidopsis</taxon>
    </lineage>
</organism>
<reference evidence="2 3" key="1">
    <citation type="submission" date="2020-09" db="EMBL/GenBank/DDBJ databases">
        <authorList>
            <person name="Ashkenazy H."/>
        </authorList>
    </citation>
    <scope>NUCLEOTIDE SEQUENCE [LARGE SCALE GENOMIC DNA]</scope>
    <source>
        <strain evidence="3">cv. Cdm-0</strain>
    </source>
</reference>
<feature type="region of interest" description="Disordered" evidence="1">
    <location>
        <begin position="78"/>
        <end position="107"/>
    </location>
</feature>
<gene>
    <name evidence="2" type="ORF">AT9943_LOCUS12288</name>
</gene>
<evidence type="ECO:0000313" key="2">
    <source>
        <dbReference type="EMBL" id="CAD5324393.1"/>
    </source>
</evidence>
<name>A0A7G2ETZ0_ARATH</name>
<proteinExistence type="predicted"/>
<dbReference type="EMBL" id="LR881468">
    <property type="protein sequence ID" value="CAD5324393.1"/>
    <property type="molecule type" value="Genomic_DNA"/>
</dbReference>
<dbReference type="PANTHER" id="PTHR23272:SF187">
    <property type="entry name" value="AC9 TRANSPOSASE-RELATED"/>
    <property type="match status" value="1"/>
</dbReference>
<feature type="compositionally biased region" description="Low complexity" evidence="1">
    <location>
        <begin position="79"/>
        <end position="106"/>
    </location>
</feature>
<accession>A0A7G2ETZ0</accession>
<sequence>MLEKVGKYWDAFGEQVEMNRLVIVESVFDSRKKMKFAELYFERLYGRDSVEATHLSDSVYDIMTDLYDEFTRANLVTKSGSGSSSGPTGGSSTQSQSESGWSQSQDSFRRPVLRNGFLYEDMENVFVETVKETWNDTSHEVYTGKYHILSLIAKEILAMQMASIA</sequence>
<protein>
    <submittedName>
        <fullName evidence="2">(thale cress) hypothetical protein</fullName>
    </submittedName>
</protein>
<evidence type="ECO:0000313" key="3">
    <source>
        <dbReference type="Proteomes" id="UP000516314"/>
    </source>
</evidence>
<dbReference type="PANTHER" id="PTHR23272">
    <property type="entry name" value="BED FINGER-RELATED"/>
    <property type="match status" value="1"/>
</dbReference>
<dbReference type="Proteomes" id="UP000516314">
    <property type="component" value="Chromosome 3"/>
</dbReference>
<dbReference type="AlphaFoldDB" id="A0A7G2ETZ0"/>
<evidence type="ECO:0000256" key="1">
    <source>
        <dbReference type="SAM" id="MobiDB-lite"/>
    </source>
</evidence>